<evidence type="ECO:0000256" key="1">
    <source>
        <dbReference type="SAM" id="MobiDB-lite"/>
    </source>
</evidence>
<evidence type="ECO:0000313" key="3">
    <source>
        <dbReference type="Proteomes" id="UP000735302"/>
    </source>
</evidence>
<accession>A0AAV3ZPK4</accession>
<protein>
    <submittedName>
        <fullName evidence="2">Uncharacterized protein</fullName>
    </submittedName>
</protein>
<dbReference type="AlphaFoldDB" id="A0AAV3ZPK4"/>
<organism evidence="2 3">
    <name type="scientific">Plakobranchus ocellatus</name>
    <dbReference type="NCBI Taxonomy" id="259542"/>
    <lineage>
        <taxon>Eukaryota</taxon>
        <taxon>Metazoa</taxon>
        <taxon>Spiralia</taxon>
        <taxon>Lophotrochozoa</taxon>
        <taxon>Mollusca</taxon>
        <taxon>Gastropoda</taxon>
        <taxon>Heterobranchia</taxon>
        <taxon>Euthyneura</taxon>
        <taxon>Panpulmonata</taxon>
        <taxon>Sacoglossa</taxon>
        <taxon>Placobranchoidea</taxon>
        <taxon>Plakobranchidae</taxon>
        <taxon>Plakobranchus</taxon>
    </lineage>
</organism>
<keyword evidence="3" id="KW-1185">Reference proteome</keyword>
<evidence type="ECO:0000313" key="2">
    <source>
        <dbReference type="EMBL" id="GFN97654.1"/>
    </source>
</evidence>
<sequence length="86" mass="9979">MSNSQDRKGSLARLLNMHTRGPTLNTGEAIWQDIRMFTQELQFSPRDRHLSKTFEYEHKRSNSHHGIGNFARHPNVHTRGPTLNTL</sequence>
<proteinExistence type="predicted"/>
<feature type="region of interest" description="Disordered" evidence="1">
    <location>
        <begin position="59"/>
        <end position="86"/>
    </location>
</feature>
<dbReference type="EMBL" id="BLXT01002801">
    <property type="protein sequence ID" value="GFN97654.1"/>
    <property type="molecule type" value="Genomic_DNA"/>
</dbReference>
<reference evidence="2 3" key="1">
    <citation type="journal article" date="2021" name="Elife">
        <title>Chloroplast acquisition without the gene transfer in kleptoplastic sea slugs, Plakobranchus ocellatus.</title>
        <authorList>
            <person name="Maeda T."/>
            <person name="Takahashi S."/>
            <person name="Yoshida T."/>
            <person name="Shimamura S."/>
            <person name="Takaki Y."/>
            <person name="Nagai Y."/>
            <person name="Toyoda A."/>
            <person name="Suzuki Y."/>
            <person name="Arimoto A."/>
            <person name="Ishii H."/>
            <person name="Satoh N."/>
            <person name="Nishiyama T."/>
            <person name="Hasebe M."/>
            <person name="Maruyama T."/>
            <person name="Minagawa J."/>
            <person name="Obokata J."/>
            <person name="Shigenobu S."/>
        </authorList>
    </citation>
    <scope>NUCLEOTIDE SEQUENCE [LARGE SCALE GENOMIC DNA]</scope>
</reference>
<name>A0AAV3ZPK4_9GAST</name>
<comment type="caution">
    <text evidence="2">The sequence shown here is derived from an EMBL/GenBank/DDBJ whole genome shotgun (WGS) entry which is preliminary data.</text>
</comment>
<dbReference type="Proteomes" id="UP000735302">
    <property type="component" value="Unassembled WGS sequence"/>
</dbReference>
<gene>
    <name evidence="2" type="ORF">PoB_002416000</name>
</gene>